<comment type="caution">
    <text evidence="2">The sequence shown here is derived from an EMBL/GenBank/DDBJ whole genome shotgun (WGS) entry which is preliminary data.</text>
</comment>
<gene>
    <name evidence="2" type="ORF">BSU04_13505</name>
</gene>
<feature type="compositionally biased region" description="Polar residues" evidence="1">
    <location>
        <begin position="8"/>
        <end position="19"/>
    </location>
</feature>
<sequence>MGGCKQQAAGSTLKVNLLSQLRKKPPRPPHSARWEPESVTRRRVLFLPDVQ</sequence>
<feature type="region of interest" description="Disordered" evidence="1">
    <location>
        <begin position="1"/>
        <end position="36"/>
    </location>
</feature>
<reference evidence="3" key="1">
    <citation type="submission" date="2017-01" db="EMBL/GenBank/DDBJ databases">
        <title>Genome Analysis of Deinococcus marmoris KOPRI26562.</title>
        <authorList>
            <person name="Kim J.H."/>
            <person name="Oh H.-M."/>
        </authorList>
    </citation>
    <scope>NUCLEOTIDE SEQUENCE [LARGE SCALE GENOMIC DNA]</scope>
    <source>
        <strain evidence="3">PAMC 26633</strain>
    </source>
</reference>
<evidence type="ECO:0000313" key="2">
    <source>
        <dbReference type="EMBL" id="OXC78134.1"/>
    </source>
</evidence>
<dbReference type="AlphaFoldDB" id="A0A226X3W5"/>
<proteinExistence type="predicted"/>
<dbReference type="EMBL" id="MTHB01000076">
    <property type="protein sequence ID" value="OXC78134.1"/>
    <property type="molecule type" value="Genomic_DNA"/>
</dbReference>
<accession>A0A226X3W5</accession>
<dbReference type="Proteomes" id="UP000214720">
    <property type="component" value="Unassembled WGS sequence"/>
</dbReference>
<name>A0A226X3W5_CABSO</name>
<protein>
    <submittedName>
        <fullName evidence="2">Uncharacterized protein</fullName>
    </submittedName>
</protein>
<organism evidence="2 3">
    <name type="scientific">Caballeronia sordidicola</name>
    <name type="common">Burkholderia sordidicola</name>
    <dbReference type="NCBI Taxonomy" id="196367"/>
    <lineage>
        <taxon>Bacteria</taxon>
        <taxon>Pseudomonadati</taxon>
        <taxon>Pseudomonadota</taxon>
        <taxon>Betaproteobacteria</taxon>
        <taxon>Burkholderiales</taxon>
        <taxon>Burkholderiaceae</taxon>
        <taxon>Caballeronia</taxon>
    </lineage>
</organism>
<evidence type="ECO:0000256" key="1">
    <source>
        <dbReference type="SAM" id="MobiDB-lite"/>
    </source>
</evidence>
<evidence type="ECO:0000313" key="3">
    <source>
        <dbReference type="Proteomes" id="UP000214720"/>
    </source>
</evidence>